<name>A0ABQ4XWG3_9ASTR</name>
<reference evidence="2" key="1">
    <citation type="journal article" date="2022" name="Int. J. Mol. Sci.">
        <title>Draft Genome of Tanacetum Coccineum: Genomic Comparison of Closely Related Tanacetum-Family Plants.</title>
        <authorList>
            <person name="Yamashiro T."/>
            <person name="Shiraishi A."/>
            <person name="Nakayama K."/>
            <person name="Satake H."/>
        </authorList>
    </citation>
    <scope>NUCLEOTIDE SEQUENCE</scope>
</reference>
<gene>
    <name evidence="2" type="ORF">Tco_0702016</name>
</gene>
<dbReference type="EMBL" id="BQNB010009844">
    <property type="protein sequence ID" value="GJS69175.1"/>
    <property type="molecule type" value="Genomic_DNA"/>
</dbReference>
<evidence type="ECO:0000313" key="3">
    <source>
        <dbReference type="Proteomes" id="UP001151760"/>
    </source>
</evidence>
<dbReference type="Proteomes" id="UP001151760">
    <property type="component" value="Unassembled WGS sequence"/>
</dbReference>
<organism evidence="2 3">
    <name type="scientific">Tanacetum coccineum</name>
    <dbReference type="NCBI Taxonomy" id="301880"/>
    <lineage>
        <taxon>Eukaryota</taxon>
        <taxon>Viridiplantae</taxon>
        <taxon>Streptophyta</taxon>
        <taxon>Embryophyta</taxon>
        <taxon>Tracheophyta</taxon>
        <taxon>Spermatophyta</taxon>
        <taxon>Magnoliopsida</taxon>
        <taxon>eudicotyledons</taxon>
        <taxon>Gunneridae</taxon>
        <taxon>Pentapetalae</taxon>
        <taxon>asterids</taxon>
        <taxon>campanulids</taxon>
        <taxon>Asterales</taxon>
        <taxon>Asteraceae</taxon>
        <taxon>Asteroideae</taxon>
        <taxon>Anthemideae</taxon>
        <taxon>Anthemidinae</taxon>
        <taxon>Tanacetum</taxon>
    </lineage>
</organism>
<protein>
    <submittedName>
        <fullName evidence="2">Uncharacterized protein</fullName>
    </submittedName>
</protein>
<feature type="region of interest" description="Disordered" evidence="1">
    <location>
        <begin position="14"/>
        <end position="34"/>
    </location>
</feature>
<keyword evidence="3" id="KW-1185">Reference proteome</keyword>
<evidence type="ECO:0000256" key="1">
    <source>
        <dbReference type="SAM" id="MobiDB-lite"/>
    </source>
</evidence>
<sequence>MGYFAKECRAPRNKDGQFGYQDNTRKQGNNEDTSSKAMLAIDGVGFDWSDMAEEQVQTNMALMAFLDYEISAVARERYMQSTYSLALEGQIQLEPYHDDRHGFILSRERLESDSDRVEALLDSGCWGARAWHDGGGSMEYLYGRSEMNRGGVEVGCDIGLNIDGGLRLRWMRGGLLDGYSDYGRAQFKIEVYNWSCQFWEICGSKVGQWLGVGRGQNYGLVGCRGGGGLMSTTKLNMWVAAIDVIQIFLQKVLMLEAFSTWSQVLECLILNV</sequence>
<accession>A0ABQ4XWG3</accession>
<reference evidence="2" key="2">
    <citation type="submission" date="2022-01" db="EMBL/GenBank/DDBJ databases">
        <authorList>
            <person name="Yamashiro T."/>
            <person name="Shiraishi A."/>
            <person name="Satake H."/>
            <person name="Nakayama K."/>
        </authorList>
    </citation>
    <scope>NUCLEOTIDE SEQUENCE</scope>
</reference>
<proteinExistence type="predicted"/>
<comment type="caution">
    <text evidence="2">The sequence shown here is derived from an EMBL/GenBank/DDBJ whole genome shotgun (WGS) entry which is preliminary data.</text>
</comment>
<evidence type="ECO:0000313" key="2">
    <source>
        <dbReference type="EMBL" id="GJS69175.1"/>
    </source>
</evidence>